<sequence length="215" mass="23856">MANSVINLFLIGVLLPMSLSVEPFCSNKKDEGQAVEGKEGNHQLQYYYDNEEKICLPFFYKGLLGNQNRFNTDRECMGNCSDRFEELYPADDAVCILDVDHGSCYANLLMYYYNKEEKNCRVFHYGGCQGNGNRFQTREDCLATCMAKSGRLAGAGAAPNPDASSTDAGMIVGILGGILFVIAVIAAVVLMVVQRKEKSRNRKKESEKEPALEMS</sequence>
<keyword evidence="10" id="KW-1185">Reference proteome</keyword>
<dbReference type="PROSITE" id="PS00280">
    <property type="entry name" value="BPTI_KUNITZ_1"/>
    <property type="match status" value="1"/>
</dbReference>
<comment type="similarity">
    <text evidence="2">Belongs to the venom Kunitz-type family.</text>
</comment>
<dbReference type="InterPro" id="IPR002223">
    <property type="entry name" value="Kunitz_BPTI"/>
</dbReference>
<proteinExistence type="inferred from homology"/>
<dbReference type="CDD" id="cd00109">
    <property type="entry name" value="Kunitz-type"/>
    <property type="match status" value="1"/>
</dbReference>
<dbReference type="InterPro" id="IPR050098">
    <property type="entry name" value="TFPI/VKTCI-like"/>
</dbReference>
<evidence type="ECO:0000259" key="8">
    <source>
        <dbReference type="PROSITE" id="PS50279"/>
    </source>
</evidence>
<dbReference type="SMART" id="SM00131">
    <property type="entry name" value="KU"/>
    <property type="match status" value="2"/>
</dbReference>
<dbReference type="FunFam" id="4.10.410.10:FF:000020">
    <property type="entry name" value="Collagen, type VI, alpha 3"/>
    <property type="match status" value="1"/>
</dbReference>
<dbReference type="AlphaFoldDB" id="A0ABD0W3G1"/>
<name>A0ABD0W3G1_UMBPY</name>
<dbReference type="Proteomes" id="UP001557470">
    <property type="component" value="Unassembled WGS sequence"/>
</dbReference>
<evidence type="ECO:0000313" key="10">
    <source>
        <dbReference type="Proteomes" id="UP001557470"/>
    </source>
</evidence>
<evidence type="ECO:0000313" key="9">
    <source>
        <dbReference type="EMBL" id="KAL0965524.1"/>
    </source>
</evidence>
<evidence type="ECO:0000256" key="4">
    <source>
        <dbReference type="ARBA" id="ARBA00022656"/>
    </source>
</evidence>
<dbReference type="SUPFAM" id="SSF57362">
    <property type="entry name" value="BPTI-like"/>
    <property type="match status" value="2"/>
</dbReference>
<dbReference type="InterPro" id="IPR020901">
    <property type="entry name" value="Prtase_inh_Kunz-CS"/>
</dbReference>
<comment type="subcellular location">
    <subcellularLocation>
        <location evidence="1">Secreted</location>
    </subcellularLocation>
</comment>
<comment type="caution">
    <text evidence="9">The sequence shown here is derived from an EMBL/GenBank/DDBJ whole genome shotgun (WGS) entry which is preliminary data.</text>
</comment>
<feature type="chain" id="PRO_5044814721" description="BPTI/Kunitz inhibitor domain-containing protein" evidence="7">
    <location>
        <begin position="21"/>
        <end position="215"/>
    </location>
</feature>
<dbReference type="Gene3D" id="4.10.410.10">
    <property type="entry name" value="Pancreatic trypsin inhibitor Kunitz domain"/>
    <property type="match status" value="2"/>
</dbReference>
<evidence type="ECO:0000256" key="1">
    <source>
        <dbReference type="ARBA" id="ARBA00004613"/>
    </source>
</evidence>
<evidence type="ECO:0000256" key="6">
    <source>
        <dbReference type="SAM" id="Phobius"/>
    </source>
</evidence>
<keyword evidence="6" id="KW-1133">Transmembrane helix</keyword>
<dbReference type="GO" id="GO:0005576">
    <property type="term" value="C:extracellular region"/>
    <property type="evidence" value="ECO:0007669"/>
    <property type="project" value="UniProtKB-SubCell"/>
</dbReference>
<dbReference type="PROSITE" id="PS50279">
    <property type="entry name" value="BPTI_KUNITZ_2"/>
    <property type="match status" value="2"/>
</dbReference>
<feature type="signal peptide" evidence="7">
    <location>
        <begin position="1"/>
        <end position="20"/>
    </location>
</feature>
<evidence type="ECO:0000256" key="3">
    <source>
        <dbReference type="ARBA" id="ARBA00022525"/>
    </source>
</evidence>
<dbReference type="EMBL" id="JAGEUA010000009">
    <property type="protein sequence ID" value="KAL0965524.1"/>
    <property type="molecule type" value="Genomic_DNA"/>
</dbReference>
<evidence type="ECO:0000256" key="7">
    <source>
        <dbReference type="SAM" id="SignalP"/>
    </source>
</evidence>
<keyword evidence="6" id="KW-0812">Transmembrane</keyword>
<dbReference type="CDD" id="cd22593">
    <property type="entry name" value="Kunitz_conkunitzin"/>
    <property type="match status" value="1"/>
</dbReference>
<organism evidence="9 10">
    <name type="scientific">Umbra pygmaea</name>
    <name type="common">Eastern mudminnow</name>
    <dbReference type="NCBI Taxonomy" id="75934"/>
    <lineage>
        <taxon>Eukaryota</taxon>
        <taxon>Metazoa</taxon>
        <taxon>Chordata</taxon>
        <taxon>Craniata</taxon>
        <taxon>Vertebrata</taxon>
        <taxon>Euteleostomi</taxon>
        <taxon>Actinopterygii</taxon>
        <taxon>Neopterygii</taxon>
        <taxon>Teleostei</taxon>
        <taxon>Protacanthopterygii</taxon>
        <taxon>Esociformes</taxon>
        <taxon>Umbridae</taxon>
        <taxon>Umbra</taxon>
    </lineage>
</organism>
<feature type="domain" description="BPTI/Kunitz inhibitor" evidence="8">
    <location>
        <begin position="25"/>
        <end position="80"/>
    </location>
</feature>
<feature type="transmembrane region" description="Helical" evidence="6">
    <location>
        <begin position="170"/>
        <end position="193"/>
    </location>
</feature>
<gene>
    <name evidence="9" type="ORF">UPYG_G00282440</name>
</gene>
<dbReference type="CDD" id="cd12087">
    <property type="entry name" value="TM_EGFR-like"/>
    <property type="match status" value="1"/>
</dbReference>
<dbReference type="PANTHER" id="PTHR10083:SF217">
    <property type="entry name" value="BOOPHILIN-H2"/>
    <property type="match status" value="1"/>
</dbReference>
<keyword evidence="6" id="KW-0472">Membrane</keyword>
<feature type="domain" description="BPTI/Kunitz inhibitor" evidence="8">
    <location>
        <begin position="95"/>
        <end position="145"/>
    </location>
</feature>
<dbReference type="InterPro" id="IPR036880">
    <property type="entry name" value="Kunitz_BPTI_sf"/>
</dbReference>
<dbReference type="PANTHER" id="PTHR10083">
    <property type="entry name" value="KUNITZ-TYPE PROTEASE INHIBITOR-RELATED"/>
    <property type="match status" value="1"/>
</dbReference>
<protein>
    <recommendedName>
        <fullName evidence="8">BPTI/Kunitz inhibitor domain-containing protein</fullName>
    </recommendedName>
</protein>
<keyword evidence="5" id="KW-1015">Disulfide bond</keyword>
<keyword evidence="3" id="KW-0964">Secreted</keyword>
<reference evidence="9 10" key="1">
    <citation type="submission" date="2024-06" db="EMBL/GenBank/DDBJ databases">
        <authorList>
            <person name="Pan Q."/>
            <person name="Wen M."/>
            <person name="Jouanno E."/>
            <person name="Zahm M."/>
            <person name="Klopp C."/>
            <person name="Cabau C."/>
            <person name="Louis A."/>
            <person name="Berthelot C."/>
            <person name="Parey E."/>
            <person name="Roest Crollius H."/>
            <person name="Montfort J."/>
            <person name="Robinson-Rechavi M."/>
            <person name="Bouchez O."/>
            <person name="Lampietro C."/>
            <person name="Lopez Roques C."/>
            <person name="Donnadieu C."/>
            <person name="Postlethwait J."/>
            <person name="Bobe J."/>
            <person name="Verreycken H."/>
            <person name="Guiguen Y."/>
        </authorList>
    </citation>
    <scope>NUCLEOTIDE SEQUENCE [LARGE SCALE GENOMIC DNA]</scope>
    <source>
        <strain evidence="9">Up_M1</strain>
        <tissue evidence="9">Testis</tissue>
    </source>
</reference>
<evidence type="ECO:0000256" key="5">
    <source>
        <dbReference type="ARBA" id="ARBA00023157"/>
    </source>
</evidence>
<evidence type="ECO:0000256" key="2">
    <source>
        <dbReference type="ARBA" id="ARBA00008415"/>
    </source>
</evidence>
<keyword evidence="7" id="KW-0732">Signal</keyword>
<dbReference type="PRINTS" id="PR00759">
    <property type="entry name" value="BASICPTASE"/>
</dbReference>
<dbReference type="Pfam" id="PF00014">
    <property type="entry name" value="Kunitz_BPTI"/>
    <property type="match status" value="2"/>
</dbReference>
<accession>A0ABD0W3G1</accession>
<keyword evidence="4" id="KW-0800">Toxin</keyword>